<feature type="region of interest" description="Disordered" evidence="1">
    <location>
        <begin position="73"/>
        <end position="103"/>
    </location>
</feature>
<evidence type="ECO:0000313" key="3">
    <source>
        <dbReference type="Proteomes" id="UP000834106"/>
    </source>
</evidence>
<dbReference type="EMBL" id="OU503041">
    <property type="protein sequence ID" value="CAI9763402.1"/>
    <property type="molecule type" value="Genomic_DNA"/>
</dbReference>
<gene>
    <name evidence="2" type="ORF">FPE_LOCUS10832</name>
</gene>
<accession>A0AAD1ZAA2</accession>
<dbReference type="PANTHER" id="PTHR31149">
    <property type="entry name" value="EXPRESSED PROTEIN"/>
    <property type="match status" value="1"/>
</dbReference>
<feature type="compositionally biased region" description="Polar residues" evidence="1">
    <location>
        <begin position="74"/>
        <end position="85"/>
    </location>
</feature>
<evidence type="ECO:0000313" key="2">
    <source>
        <dbReference type="EMBL" id="CAI9763402.1"/>
    </source>
</evidence>
<evidence type="ECO:0000256" key="1">
    <source>
        <dbReference type="SAM" id="MobiDB-lite"/>
    </source>
</evidence>
<protein>
    <submittedName>
        <fullName evidence="2">Uncharacterized protein</fullName>
    </submittedName>
</protein>
<dbReference type="GO" id="GO:0005886">
    <property type="term" value="C:plasma membrane"/>
    <property type="evidence" value="ECO:0007669"/>
    <property type="project" value="TreeGrafter"/>
</dbReference>
<keyword evidence="3" id="KW-1185">Reference proteome</keyword>
<name>A0AAD1ZAA2_9LAMI</name>
<dbReference type="PANTHER" id="PTHR31149:SF10">
    <property type="entry name" value="OS05G0100900 PROTEIN"/>
    <property type="match status" value="1"/>
</dbReference>
<organism evidence="2 3">
    <name type="scientific">Fraxinus pennsylvanica</name>
    <dbReference type="NCBI Taxonomy" id="56036"/>
    <lineage>
        <taxon>Eukaryota</taxon>
        <taxon>Viridiplantae</taxon>
        <taxon>Streptophyta</taxon>
        <taxon>Embryophyta</taxon>
        <taxon>Tracheophyta</taxon>
        <taxon>Spermatophyta</taxon>
        <taxon>Magnoliopsida</taxon>
        <taxon>eudicotyledons</taxon>
        <taxon>Gunneridae</taxon>
        <taxon>Pentapetalae</taxon>
        <taxon>asterids</taxon>
        <taxon>lamiids</taxon>
        <taxon>Lamiales</taxon>
        <taxon>Oleaceae</taxon>
        <taxon>Oleeae</taxon>
        <taxon>Fraxinus</taxon>
    </lineage>
</organism>
<dbReference type="AlphaFoldDB" id="A0AAD1ZAA2"/>
<sequence length="103" mass="11643">MVCCVRAAQQERSTFVSSLMPLLAEYSLQPPLAHAQSIVSNVKVLFRHLLEQILAMEAKLKESQYQLAPWRSEVNPSSFPQSSSHPKAGEKKKRREGGLFFNK</sequence>
<proteinExistence type="predicted"/>
<dbReference type="Proteomes" id="UP000834106">
    <property type="component" value="Chromosome 6"/>
</dbReference>
<reference evidence="2" key="1">
    <citation type="submission" date="2023-05" db="EMBL/GenBank/DDBJ databases">
        <authorList>
            <person name="Huff M."/>
        </authorList>
    </citation>
    <scope>NUCLEOTIDE SEQUENCE</scope>
</reference>